<dbReference type="GO" id="GO:0020037">
    <property type="term" value="F:heme binding"/>
    <property type="evidence" value="ECO:0007669"/>
    <property type="project" value="InterPro"/>
</dbReference>
<sequence>MPLSQDCAPRAAPPCLSPAHGLAAATGCRPRWPRACLLLLAGVLTGALGGAGIARAQPSAPQQGAAAAPAAPSEQPVPSGMSGMADRVIACTACHGREGRATQQGYFPRIAGKPAGYLYHQLLHFRDSRRSYPQMSYLLEHMTDAYLREIAGHFAALDLPYAPPPPPQAPPEALERGRRLVREGDAARGIPACVQCHGGAMTGVQPAIPGLVGLPRDYLNSQIGAWQTGQRRSHAPDCMARVARQLTADDVSAISAWLAAQPVPGSGKPAATAGAPLPMPCGGVDAAARGVAP</sequence>
<dbReference type="InterPro" id="IPR050597">
    <property type="entry name" value="Cytochrome_c_Oxidase_Subunit"/>
</dbReference>
<keyword evidence="3 4" id="KW-0408">Iron</keyword>
<keyword evidence="7" id="KW-1185">Reference proteome</keyword>
<dbReference type="RefSeq" id="WP_245783686.1">
    <property type="nucleotide sequence ID" value="NZ_FOMQ01000010.1"/>
</dbReference>
<evidence type="ECO:0000313" key="6">
    <source>
        <dbReference type="EMBL" id="SFD96855.1"/>
    </source>
</evidence>
<evidence type="ECO:0000256" key="1">
    <source>
        <dbReference type="ARBA" id="ARBA00022617"/>
    </source>
</evidence>
<protein>
    <submittedName>
        <fullName evidence="6">Cytochrome c553</fullName>
    </submittedName>
</protein>
<evidence type="ECO:0000259" key="5">
    <source>
        <dbReference type="PROSITE" id="PS51007"/>
    </source>
</evidence>
<dbReference type="PROSITE" id="PS51007">
    <property type="entry name" value="CYTC"/>
    <property type="match status" value="1"/>
</dbReference>
<evidence type="ECO:0000256" key="3">
    <source>
        <dbReference type="ARBA" id="ARBA00023004"/>
    </source>
</evidence>
<evidence type="ECO:0000313" key="7">
    <source>
        <dbReference type="Proteomes" id="UP000199517"/>
    </source>
</evidence>
<accession>A0A1I1WNV3</accession>
<dbReference type="PANTHER" id="PTHR33751:SF11">
    <property type="entry name" value="BLL4483 PROTEIN"/>
    <property type="match status" value="1"/>
</dbReference>
<dbReference type="InterPro" id="IPR009056">
    <property type="entry name" value="Cyt_c-like_dom"/>
</dbReference>
<dbReference type="EMBL" id="FOMQ01000010">
    <property type="protein sequence ID" value="SFD96855.1"/>
    <property type="molecule type" value="Genomic_DNA"/>
</dbReference>
<dbReference type="STRING" id="32040.SAMN04489710_110130"/>
<dbReference type="InterPro" id="IPR036909">
    <property type="entry name" value="Cyt_c-like_dom_sf"/>
</dbReference>
<dbReference type="SUPFAM" id="SSF46626">
    <property type="entry name" value="Cytochrome c"/>
    <property type="match status" value="2"/>
</dbReference>
<dbReference type="Gene3D" id="1.10.760.10">
    <property type="entry name" value="Cytochrome c-like domain"/>
    <property type="match status" value="2"/>
</dbReference>
<organism evidence="6 7">
    <name type="scientific">Paracidovorax konjaci</name>
    <dbReference type="NCBI Taxonomy" id="32040"/>
    <lineage>
        <taxon>Bacteria</taxon>
        <taxon>Pseudomonadati</taxon>
        <taxon>Pseudomonadota</taxon>
        <taxon>Betaproteobacteria</taxon>
        <taxon>Burkholderiales</taxon>
        <taxon>Comamonadaceae</taxon>
        <taxon>Paracidovorax</taxon>
    </lineage>
</organism>
<reference evidence="7" key="1">
    <citation type="submission" date="2016-10" db="EMBL/GenBank/DDBJ databases">
        <authorList>
            <person name="Varghese N."/>
            <person name="Submissions S."/>
        </authorList>
    </citation>
    <scope>NUCLEOTIDE SEQUENCE [LARGE SCALE GENOMIC DNA]</scope>
    <source>
        <strain evidence="7">DSM 7481</strain>
    </source>
</reference>
<evidence type="ECO:0000256" key="2">
    <source>
        <dbReference type="ARBA" id="ARBA00022723"/>
    </source>
</evidence>
<dbReference type="GO" id="GO:0046872">
    <property type="term" value="F:metal ion binding"/>
    <property type="evidence" value="ECO:0007669"/>
    <property type="project" value="UniProtKB-KW"/>
</dbReference>
<proteinExistence type="predicted"/>
<name>A0A1I1WNV3_9BURK</name>
<dbReference type="AlphaFoldDB" id="A0A1I1WNV3"/>
<dbReference type="GO" id="GO:0009055">
    <property type="term" value="F:electron transfer activity"/>
    <property type="evidence" value="ECO:0007669"/>
    <property type="project" value="InterPro"/>
</dbReference>
<dbReference type="Proteomes" id="UP000199517">
    <property type="component" value="Unassembled WGS sequence"/>
</dbReference>
<feature type="domain" description="Cytochrome c" evidence="5">
    <location>
        <begin position="172"/>
        <end position="262"/>
    </location>
</feature>
<gene>
    <name evidence="6" type="ORF">SAMN04489710_110130</name>
</gene>
<dbReference type="PANTHER" id="PTHR33751">
    <property type="entry name" value="CBB3-TYPE CYTOCHROME C OXIDASE SUBUNIT FIXP"/>
    <property type="match status" value="1"/>
</dbReference>
<keyword evidence="2 4" id="KW-0479">Metal-binding</keyword>
<evidence type="ECO:0000256" key="4">
    <source>
        <dbReference type="PROSITE-ProRule" id="PRU00433"/>
    </source>
</evidence>
<keyword evidence="1 4" id="KW-0349">Heme</keyword>